<feature type="coiled-coil region" evidence="1">
    <location>
        <begin position="107"/>
        <end position="176"/>
    </location>
</feature>
<protein>
    <recommendedName>
        <fullName evidence="2">KfrA N-terminal DNA-binding domain-containing protein</fullName>
    </recommendedName>
</protein>
<evidence type="ECO:0000256" key="1">
    <source>
        <dbReference type="SAM" id="Coils"/>
    </source>
</evidence>
<organism evidence="3 4">
    <name type="scientific">Neptunomonas concharum</name>
    <dbReference type="NCBI Taxonomy" id="1031538"/>
    <lineage>
        <taxon>Bacteria</taxon>
        <taxon>Pseudomonadati</taxon>
        <taxon>Pseudomonadota</taxon>
        <taxon>Gammaproteobacteria</taxon>
        <taxon>Oceanospirillales</taxon>
        <taxon>Oceanospirillaceae</taxon>
        <taxon>Neptunomonas</taxon>
    </lineage>
</organism>
<evidence type="ECO:0000313" key="3">
    <source>
        <dbReference type="EMBL" id="QEQ96909.1"/>
    </source>
</evidence>
<evidence type="ECO:0000313" key="4">
    <source>
        <dbReference type="Proteomes" id="UP000324760"/>
    </source>
</evidence>
<dbReference type="KEGG" id="ncu:F0U83_09355"/>
<accession>A0A5P1RB83</accession>
<keyword evidence="4" id="KW-1185">Reference proteome</keyword>
<dbReference type="OrthoDB" id="6113574at2"/>
<reference evidence="3 4" key="1">
    <citation type="journal article" date="2019" name="Biochem. Eng. J.">
        <title>Metabolic engineering of the marine bacteria Neptunomonas concharum for the production of acetoin and meso-2,3-butanediol from acetate.</title>
        <authorList>
            <person name="Li W."/>
            <person name="Pu N."/>
            <person name="Liu C.-X."/>
            <person name="Yuan Q.-P."/>
            <person name="Li Z.-J."/>
        </authorList>
    </citation>
    <scope>NUCLEOTIDE SEQUENCE [LARGE SCALE GENOMIC DNA]</scope>
    <source>
        <strain evidence="3 4">JCM17730</strain>
    </source>
</reference>
<dbReference type="Proteomes" id="UP000324760">
    <property type="component" value="Chromosome"/>
</dbReference>
<feature type="domain" description="KfrA N-terminal DNA-binding" evidence="2">
    <location>
        <begin position="3"/>
        <end position="116"/>
    </location>
</feature>
<evidence type="ECO:0000259" key="2">
    <source>
        <dbReference type="Pfam" id="PF11740"/>
    </source>
</evidence>
<dbReference type="InterPro" id="IPR021104">
    <property type="entry name" value="KfrA_DNA-bd_N"/>
</dbReference>
<name>A0A5P1RB83_9GAMM</name>
<gene>
    <name evidence="3" type="ORF">F0U83_09355</name>
</gene>
<dbReference type="EMBL" id="CP043869">
    <property type="protein sequence ID" value="QEQ96909.1"/>
    <property type="molecule type" value="Genomic_DNA"/>
</dbReference>
<dbReference type="RefSeq" id="WP_138988284.1">
    <property type="nucleotide sequence ID" value="NZ_CP043869.1"/>
</dbReference>
<dbReference type="AlphaFoldDB" id="A0A5P1RB83"/>
<dbReference type="Pfam" id="PF11740">
    <property type="entry name" value="KfrA_N"/>
    <property type="match status" value="1"/>
</dbReference>
<proteinExistence type="predicted"/>
<feature type="coiled-coil region" evidence="1">
    <location>
        <begin position="245"/>
        <end position="360"/>
    </location>
</feature>
<sequence>MIKSKVFQYADQMLAKGNPPTLEAICTETGLGVDEVKPLLALWQAELEQRISFDKEQFIPDVPDSLNAAFSRIWQQAVEEAVSRVMLESKSIGQNVDEIRRLSDDTAKEMQYRQQELENRLREQSKKNEDLLTQNKSLEAEMSVLKSGLTSETTQRKQEEQIRSNVEHELAHLRKAFEDSKRTFDQRIKDEQRHALEVVSKADVDVRYYKNALEKLRDEVGKKESALTKEIHDQKAELAKKDVKTETQRTQIRSQEEELKVLKQEATTQSRELARCNAALLAETNRTKRLEDKGRELDNEIKRLNQKQLHAASDWGRRENLLRTQLKEKEEELMRLQSRIASLEKRMITQDEEIRRLNARL</sequence>
<keyword evidence="1" id="KW-0175">Coiled coil</keyword>